<keyword evidence="9 13" id="KW-0418">Kinase</keyword>
<evidence type="ECO:0000256" key="12">
    <source>
        <dbReference type="ARBA" id="ARBA00048594"/>
    </source>
</evidence>
<dbReference type="CDD" id="cd00071">
    <property type="entry name" value="GMPK"/>
    <property type="match status" value="1"/>
</dbReference>
<dbReference type="OrthoDB" id="9808150at2"/>
<dbReference type="GO" id="GO:0005524">
    <property type="term" value="F:ATP binding"/>
    <property type="evidence" value="ECO:0007669"/>
    <property type="project" value="UniProtKB-UniRule"/>
</dbReference>
<sequence length="216" mass="23924">MTATTTERVKIARRGLMLVISSPSGAGKGTLSRLLLENDRDLTLSISVTTRGRRPSEVDKVHYHFITPQRFHGMREGGELLESAEVHGNFYGTPREPVETALAGGLDVLFDIDWQGAAQLRDKMASDVVSVFILPPTMAELKSRLTRRAEDAADVIEKRLFNARTEIAQWPNFDYIVVNDDLGGAYADLQAILRAERKKRERIATGVEGFVATLLG</sequence>
<gene>
    <name evidence="13" type="primary">gmk</name>
    <name evidence="15" type="ORF">EDD54_0672</name>
</gene>
<keyword evidence="16" id="KW-1185">Reference proteome</keyword>
<dbReference type="PROSITE" id="PS50052">
    <property type="entry name" value="GUANYLATE_KINASE_2"/>
    <property type="match status" value="1"/>
</dbReference>
<evidence type="ECO:0000313" key="16">
    <source>
        <dbReference type="Proteomes" id="UP000294547"/>
    </source>
</evidence>
<dbReference type="RefSeq" id="WP_126536588.1">
    <property type="nucleotide sequence ID" value="NZ_BSPM01000008.1"/>
</dbReference>
<evidence type="ECO:0000256" key="7">
    <source>
        <dbReference type="ARBA" id="ARBA00022679"/>
    </source>
</evidence>
<dbReference type="InterPro" id="IPR008144">
    <property type="entry name" value="Guanylate_kin-like_dom"/>
</dbReference>
<evidence type="ECO:0000256" key="6">
    <source>
        <dbReference type="ARBA" id="ARBA00022490"/>
    </source>
</evidence>
<keyword evidence="6 13" id="KW-0963">Cytoplasm</keyword>
<dbReference type="Gene3D" id="3.30.63.10">
    <property type="entry name" value="Guanylate Kinase phosphate binding domain"/>
    <property type="match status" value="1"/>
</dbReference>
<evidence type="ECO:0000256" key="8">
    <source>
        <dbReference type="ARBA" id="ARBA00022741"/>
    </source>
</evidence>
<dbReference type="EMBL" id="SNXY01000006">
    <property type="protein sequence ID" value="TDP86789.1"/>
    <property type="molecule type" value="Genomic_DNA"/>
</dbReference>
<comment type="subcellular location">
    <subcellularLocation>
        <location evidence="2 13">Cytoplasm</location>
    </subcellularLocation>
</comment>
<evidence type="ECO:0000256" key="13">
    <source>
        <dbReference type="HAMAP-Rule" id="MF_00328"/>
    </source>
</evidence>
<comment type="function">
    <text evidence="1 13">Essential for recycling GMP and indirectly, cGMP.</text>
</comment>
<dbReference type="NCBIfam" id="TIGR03263">
    <property type="entry name" value="guanyl_kin"/>
    <property type="match status" value="1"/>
</dbReference>
<evidence type="ECO:0000256" key="10">
    <source>
        <dbReference type="ARBA" id="ARBA00022840"/>
    </source>
</evidence>
<evidence type="ECO:0000256" key="2">
    <source>
        <dbReference type="ARBA" id="ARBA00004496"/>
    </source>
</evidence>
<comment type="catalytic activity">
    <reaction evidence="12 13">
        <text>GMP + ATP = GDP + ADP</text>
        <dbReference type="Rhea" id="RHEA:20780"/>
        <dbReference type="ChEBI" id="CHEBI:30616"/>
        <dbReference type="ChEBI" id="CHEBI:58115"/>
        <dbReference type="ChEBI" id="CHEBI:58189"/>
        <dbReference type="ChEBI" id="CHEBI:456216"/>
        <dbReference type="EC" id="2.7.4.8"/>
    </reaction>
</comment>
<dbReference type="PANTHER" id="PTHR23117">
    <property type="entry name" value="GUANYLATE KINASE-RELATED"/>
    <property type="match status" value="1"/>
</dbReference>
<evidence type="ECO:0000256" key="11">
    <source>
        <dbReference type="ARBA" id="ARBA00030128"/>
    </source>
</evidence>
<dbReference type="Proteomes" id="UP000294547">
    <property type="component" value="Unassembled WGS sequence"/>
</dbReference>
<protein>
    <recommendedName>
        <fullName evidence="5 13">Guanylate kinase</fullName>
        <ecNumber evidence="4 13">2.7.4.8</ecNumber>
    </recommendedName>
    <alternativeName>
        <fullName evidence="11 13">GMP kinase</fullName>
    </alternativeName>
</protein>
<evidence type="ECO:0000256" key="9">
    <source>
        <dbReference type="ARBA" id="ARBA00022777"/>
    </source>
</evidence>
<organism evidence="15 16">
    <name type="scientific">Oharaeibacter diazotrophicus</name>
    <dbReference type="NCBI Taxonomy" id="1920512"/>
    <lineage>
        <taxon>Bacteria</taxon>
        <taxon>Pseudomonadati</taxon>
        <taxon>Pseudomonadota</taxon>
        <taxon>Alphaproteobacteria</taxon>
        <taxon>Hyphomicrobiales</taxon>
        <taxon>Pleomorphomonadaceae</taxon>
        <taxon>Oharaeibacter</taxon>
    </lineage>
</organism>
<keyword evidence="10 13" id="KW-0067">ATP-binding</keyword>
<dbReference type="InterPro" id="IPR027417">
    <property type="entry name" value="P-loop_NTPase"/>
</dbReference>
<comment type="similarity">
    <text evidence="3 13">Belongs to the guanylate kinase family.</text>
</comment>
<dbReference type="AlphaFoldDB" id="A0A4R6RJP1"/>
<accession>A0A4R6RJP1</accession>
<dbReference type="InterPro" id="IPR008145">
    <property type="entry name" value="GK/Ca_channel_bsu"/>
</dbReference>
<evidence type="ECO:0000256" key="5">
    <source>
        <dbReference type="ARBA" id="ARBA00016296"/>
    </source>
</evidence>
<dbReference type="SUPFAM" id="SSF52540">
    <property type="entry name" value="P-loop containing nucleoside triphosphate hydrolases"/>
    <property type="match status" value="1"/>
</dbReference>
<dbReference type="Gene3D" id="3.40.50.300">
    <property type="entry name" value="P-loop containing nucleotide triphosphate hydrolases"/>
    <property type="match status" value="1"/>
</dbReference>
<evidence type="ECO:0000256" key="3">
    <source>
        <dbReference type="ARBA" id="ARBA00005790"/>
    </source>
</evidence>
<dbReference type="Pfam" id="PF00625">
    <property type="entry name" value="Guanylate_kin"/>
    <property type="match status" value="1"/>
</dbReference>
<feature type="binding site" evidence="13">
    <location>
        <begin position="22"/>
        <end position="29"/>
    </location>
    <ligand>
        <name>ATP</name>
        <dbReference type="ChEBI" id="CHEBI:30616"/>
    </ligand>
</feature>
<comment type="caution">
    <text evidence="15">The sequence shown here is derived from an EMBL/GenBank/DDBJ whole genome shotgun (WGS) entry which is preliminary data.</text>
</comment>
<reference evidence="15 16" key="1">
    <citation type="submission" date="2019-03" db="EMBL/GenBank/DDBJ databases">
        <title>Genomic Encyclopedia of Type Strains, Phase IV (KMG-IV): sequencing the most valuable type-strain genomes for metagenomic binning, comparative biology and taxonomic classification.</title>
        <authorList>
            <person name="Goeker M."/>
        </authorList>
    </citation>
    <scope>NUCLEOTIDE SEQUENCE [LARGE SCALE GENOMIC DNA]</scope>
    <source>
        <strain evidence="15 16">DSM 102969</strain>
    </source>
</reference>
<keyword evidence="7 13" id="KW-0808">Transferase</keyword>
<dbReference type="GO" id="GO:0005829">
    <property type="term" value="C:cytosol"/>
    <property type="evidence" value="ECO:0007669"/>
    <property type="project" value="TreeGrafter"/>
</dbReference>
<evidence type="ECO:0000256" key="1">
    <source>
        <dbReference type="ARBA" id="ARBA00003531"/>
    </source>
</evidence>
<dbReference type="HAMAP" id="MF_00328">
    <property type="entry name" value="Guanylate_kinase"/>
    <property type="match status" value="1"/>
</dbReference>
<name>A0A4R6RJP1_9HYPH</name>
<dbReference type="PANTHER" id="PTHR23117:SF13">
    <property type="entry name" value="GUANYLATE KINASE"/>
    <property type="match status" value="1"/>
</dbReference>
<dbReference type="EC" id="2.7.4.8" evidence="4 13"/>
<dbReference type="FunFam" id="3.30.63.10:FF:000005">
    <property type="entry name" value="Guanylate kinase"/>
    <property type="match status" value="1"/>
</dbReference>
<evidence type="ECO:0000259" key="14">
    <source>
        <dbReference type="PROSITE" id="PS50052"/>
    </source>
</evidence>
<proteinExistence type="inferred from homology"/>
<evidence type="ECO:0000256" key="4">
    <source>
        <dbReference type="ARBA" id="ARBA00012961"/>
    </source>
</evidence>
<dbReference type="InterPro" id="IPR017665">
    <property type="entry name" value="Guanylate_kinase"/>
</dbReference>
<keyword evidence="8 13" id="KW-0547">Nucleotide-binding</keyword>
<evidence type="ECO:0000313" key="15">
    <source>
        <dbReference type="EMBL" id="TDP86789.1"/>
    </source>
</evidence>
<dbReference type="GO" id="GO:0004385">
    <property type="term" value="F:GMP kinase activity"/>
    <property type="evidence" value="ECO:0007669"/>
    <property type="project" value="UniProtKB-UniRule"/>
</dbReference>
<dbReference type="SMART" id="SM00072">
    <property type="entry name" value="GuKc"/>
    <property type="match status" value="1"/>
</dbReference>
<feature type="domain" description="Guanylate kinase-like" evidence="14">
    <location>
        <begin position="15"/>
        <end position="194"/>
    </location>
</feature>